<evidence type="ECO:0008006" key="5">
    <source>
        <dbReference type="Google" id="ProtNLM"/>
    </source>
</evidence>
<gene>
    <name evidence="3" type="ORF">GCM10011273_06790</name>
</gene>
<dbReference type="EMBL" id="BMZB01000001">
    <property type="protein sequence ID" value="GGZ24266.1"/>
    <property type="molecule type" value="Genomic_DNA"/>
</dbReference>
<organism evidence="3 4">
    <name type="scientific">Asticcacaulis endophyticus</name>
    <dbReference type="NCBI Taxonomy" id="1395890"/>
    <lineage>
        <taxon>Bacteria</taxon>
        <taxon>Pseudomonadati</taxon>
        <taxon>Pseudomonadota</taxon>
        <taxon>Alphaproteobacteria</taxon>
        <taxon>Caulobacterales</taxon>
        <taxon>Caulobacteraceae</taxon>
        <taxon>Asticcacaulis</taxon>
    </lineage>
</organism>
<evidence type="ECO:0000256" key="2">
    <source>
        <dbReference type="SAM" id="Phobius"/>
    </source>
</evidence>
<reference evidence="3" key="2">
    <citation type="submission" date="2020-09" db="EMBL/GenBank/DDBJ databases">
        <authorList>
            <person name="Sun Q."/>
            <person name="Kim S."/>
        </authorList>
    </citation>
    <scope>NUCLEOTIDE SEQUENCE</scope>
    <source>
        <strain evidence="3">KCTC 32296</strain>
    </source>
</reference>
<protein>
    <recommendedName>
        <fullName evidence="5">DUF4350 domain-containing protein</fullName>
    </recommendedName>
</protein>
<proteinExistence type="predicted"/>
<feature type="region of interest" description="Disordered" evidence="1">
    <location>
        <begin position="113"/>
        <end position="136"/>
    </location>
</feature>
<dbReference type="Proteomes" id="UP000662572">
    <property type="component" value="Unassembled WGS sequence"/>
</dbReference>
<feature type="transmembrane region" description="Helical" evidence="2">
    <location>
        <begin position="12"/>
        <end position="34"/>
    </location>
</feature>
<evidence type="ECO:0000256" key="1">
    <source>
        <dbReference type="SAM" id="MobiDB-lite"/>
    </source>
</evidence>
<keyword evidence="2" id="KW-1133">Transmembrane helix</keyword>
<name>A0A918UPA7_9CAUL</name>
<evidence type="ECO:0000313" key="3">
    <source>
        <dbReference type="EMBL" id="GGZ24266.1"/>
    </source>
</evidence>
<feature type="transmembrane region" description="Helical" evidence="2">
    <location>
        <begin position="386"/>
        <end position="406"/>
    </location>
</feature>
<evidence type="ECO:0000313" key="4">
    <source>
        <dbReference type="Proteomes" id="UP000662572"/>
    </source>
</evidence>
<keyword evidence="2" id="KW-0472">Membrane</keyword>
<reference evidence="3" key="1">
    <citation type="journal article" date="2014" name="Int. J. Syst. Evol. Microbiol.">
        <title>Complete genome sequence of Corynebacterium casei LMG S-19264T (=DSM 44701T), isolated from a smear-ripened cheese.</title>
        <authorList>
            <consortium name="US DOE Joint Genome Institute (JGI-PGF)"/>
            <person name="Walter F."/>
            <person name="Albersmeier A."/>
            <person name="Kalinowski J."/>
            <person name="Ruckert C."/>
        </authorList>
    </citation>
    <scope>NUCLEOTIDE SEQUENCE</scope>
    <source>
        <strain evidence="3">KCTC 32296</strain>
    </source>
</reference>
<comment type="caution">
    <text evidence="3">The sequence shown here is derived from an EMBL/GenBank/DDBJ whole genome shotgun (WGS) entry which is preliminary data.</text>
</comment>
<accession>A0A918UPA7</accession>
<dbReference type="RefSeq" id="WP_189484947.1">
    <property type="nucleotide sequence ID" value="NZ_BMZB01000001.1"/>
</dbReference>
<sequence length="531" mass="57509">MKLNLRLPPLNRLLPMIVGLLCVGLFATAALILISPSFDPDSPQSADAGAISPHGFKGIYKLLDARGYRSDINRRETGPQQRYDLEIITLEDVDSVFALYALEMPAADTIDTAESGQTASSASAEEAASEDSSDREYEAILARRKVAETRASVSGPEDIGEATRGADKAKSDHILYDAQGDAVLIVLPKWQAAPHRTRPRWSQNEWTQPYSTLLDLMRLLSDTRTETSDLEKSGEKMIMTRPVVPVDYQFARAPTKVSRTLTLQPASGQTLFTAPLKAGKIKGLQSVVATPKLTPILTGPKGEIVLARVNALPGEKPYTHPVYLLTDPDLLNNQILGDPQKVVTALTLIDAVRGKSATPPSVVFNLTFNGHSVDKSLLHHIATPPFIAVPLAFMVLGLGLMWAAFARFGPAHDMTKSAPLGRGVSILADNAARLLGKAGREPKLAPLYAQMMRDAALKARGYMGHATLSSDELADQLSARTGTTETYSAIARDATKVTTPAHLISLCQRLHQWRLETGDIKPRTTPSKTES</sequence>
<dbReference type="AlphaFoldDB" id="A0A918UPA7"/>
<keyword evidence="2" id="KW-0812">Transmembrane</keyword>
<keyword evidence="4" id="KW-1185">Reference proteome</keyword>
<feature type="compositionally biased region" description="Low complexity" evidence="1">
    <location>
        <begin position="113"/>
        <end position="126"/>
    </location>
</feature>